<keyword evidence="10" id="KW-0389">IgE-binding protein</keyword>
<comment type="catalytic activity">
    <reaction evidence="1 13">
        <text>D-glyceraldehyde 3-phosphate = dihydroxyacetone phosphate</text>
        <dbReference type="Rhea" id="RHEA:18585"/>
        <dbReference type="ChEBI" id="CHEBI:57642"/>
        <dbReference type="ChEBI" id="CHEBI:59776"/>
        <dbReference type="EC" id="5.3.1.1"/>
    </reaction>
</comment>
<dbReference type="PANTHER" id="PTHR21139">
    <property type="entry name" value="TRIOSEPHOSPHATE ISOMERASE"/>
    <property type="match status" value="1"/>
</dbReference>
<dbReference type="HAMAP" id="MF_00147_B">
    <property type="entry name" value="TIM_B"/>
    <property type="match status" value="1"/>
</dbReference>
<evidence type="ECO:0000256" key="7">
    <source>
        <dbReference type="ARBA" id="ARBA00019397"/>
    </source>
</evidence>
<keyword evidence="8 13" id="KW-0312">Gluconeogenesis</keyword>
<comment type="caution">
    <text evidence="15">The sequence shown here is derived from an EMBL/GenBank/DDBJ whole genome shotgun (WGS) entry which is preliminary data.</text>
</comment>
<dbReference type="EC" id="5.3.1.1" evidence="6 13"/>
<dbReference type="GO" id="GO:0019563">
    <property type="term" value="P:glycerol catabolic process"/>
    <property type="evidence" value="ECO:0007669"/>
    <property type="project" value="TreeGrafter"/>
</dbReference>
<keyword evidence="16" id="KW-1185">Reference proteome</keyword>
<evidence type="ECO:0000256" key="3">
    <source>
        <dbReference type="ARBA" id="ARBA00004742"/>
    </source>
</evidence>
<dbReference type="NCBIfam" id="TIGR00419">
    <property type="entry name" value="tim"/>
    <property type="match status" value="1"/>
</dbReference>
<evidence type="ECO:0000313" key="15">
    <source>
        <dbReference type="EMBL" id="MPC23574.1"/>
    </source>
</evidence>
<comment type="pathway">
    <text evidence="2 13">Carbohydrate degradation; glycolysis; D-glyceraldehyde 3-phosphate from glycerone phosphate: step 1/1.</text>
</comment>
<protein>
    <recommendedName>
        <fullName evidence="7 13">Triosephosphate isomerase</fullName>
        <ecNumber evidence="6 13">5.3.1.1</ecNumber>
    </recommendedName>
</protein>
<evidence type="ECO:0000256" key="6">
    <source>
        <dbReference type="ARBA" id="ARBA00011940"/>
    </source>
</evidence>
<evidence type="ECO:0000256" key="13">
    <source>
        <dbReference type="RuleBase" id="RU363013"/>
    </source>
</evidence>
<keyword evidence="11 13" id="KW-0324">Glycolysis</keyword>
<dbReference type="Gene3D" id="3.20.20.70">
    <property type="entry name" value="Aldolase class I"/>
    <property type="match status" value="1"/>
</dbReference>
<evidence type="ECO:0000256" key="8">
    <source>
        <dbReference type="ARBA" id="ARBA00022432"/>
    </source>
</evidence>
<dbReference type="Proteomes" id="UP000324222">
    <property type="component" value="Unassembled WGS sequence"/>
</dbReference>
<proteinExistence type="inferred from homology"/>
<dbReference type="SUPFAM" id="SSF51351">
    <property type="entry name" value="Triosephosphate isomerase (TIM)"/>
    <property type="match status" value="1"/>
</dbReference>
<evidence type="ECO:0000256" key="9">
    <source>
        <dbReference type="ARBA" id="ARBA00022490"/>
    </source>
</evidence>
<dbReference type="PANTHER" id="PTHR21139:SF2">
    <property type="entry name" value="TRIOSEPHOSPHATE ISOMERASE"/>
    <property type="match status" value="1"/>
</dbReference>
<evidence type="ECO:0000256" key="2">
    <source>
        <dbReference type="ARBA" id="ARBA00004680"/>
    </source>
</evidence>
<dbReference type="GO" id="GO:0004807">
    <property type="term" value="F:triose-phosphate isomerase activity"/>
    <property type="evidence" value="ECO:0007669"/>
    <property type="project" value="UniProtKB-EC"/>
</dbReference>
<dbReference type="InterPro" id="IPR020861">
    <property type="entry name" value="Triosephosphate_isomerase_AS"/>
</dbReference>
<comment type="pathway">
    <text evidence="3 13">Carbohydrate biosynthesis; gluconeogenesis.</text>
</comment>
<evidence type="ECO:0000313" key="16">
    <source>
        <dbReference type="Proteomes" id="UP000324222"/>
    </source>
</evidence>
<organism evidence="15 16">
    <name type="scientific">Portunus trituberculatus</name>
    <name type="common">Swimming crab</name>
    <name type="synonym">Neptunus trituberculatus</name>
    <dbReference type="NCBI Taxonomy" id="210409"/>
    <lineage>
        <taxon>Eukaryota</taxon>
        <taxon>Metazoa</taxon>
        <taxon>Ecdysozoa</taxon>
        <taxon>Arthropoda</taxon>
        <taxon>Crustacea</taxon>
        <taxon>Multicrustacea</taxon>
        <taxon>Malacostraca</taxon>
        <taxon>Eumalacostraca</taxon>
        <taxon>Eucarida</taxon>
        <taxon>Decapoda</taxon>
        <taxon>Pleocyemata</taxon>
        <taxon>Brachyura</taxon>
        <taxon>Eubrachyura</taxon>
        <taxon>Portunoidea</taxon>
        <taxon>Portunidae</taxon>
        <taxon>Portuninae</taxon>
        <taxon>Portunus</taxon>
    </lineage>
</organism>
<dbReference type="InterPro" id="IPR035990">
    <property type="entry name" value="TIM_sf"/>
</dbReference>
<evidence type="ECO:0000256" key="10">
    <source>
        <dbReference type="ARBA" id="ARBA00022972"/>
    </source>
</evidence>
<accession>A0A5B7DRA1</accession>
<sequence>MRRRWGEGKGATARLVHPAAASSAPADDAQPDNTADGPSCTYSTMANQRKFFVGGNWKMNGDKAAIDGIISFMKGPLNADTEVVVGCPQCYLMYTREHMPANIGIAAQNCYKTAKGAFTGEISPAMIKDCGCEWVILGHSERRNVFGEPDQLISDKVGHALEAGLKVIPCIGEKLEERESNRTEEVVFAQMKALVPNISDWSRVVIAYEPVWAIGTGKTATPEQAQDVHAKLRQWLRDNVSPQVAESTRIIYGGSVSAGNCKELAKTGDIDGFLVGGASLKPDFVTIINARA</sequence>
<comment type="subunit">
    <text evidence="5">Homodimer.</text>
</comment>
<keyword evidence="9" id="KW-0963">Cytoplasm</keyword>
<gene>
    <name evidence="15" type="primary">tpi1b_1</name>
    <name evidence="15" type="ORF">E2C01_016631</name>
</gene>
<evidence type="ECO:0000256" key="14">
    <source>
        <dbReference type="SAM" id="MobiDB-lite"/>
    </source>
</evidence>
<evidence type="ECO:0000256" key="4">
    <source>
        <dbReference type="ARBA" id="ARBA00007422"/>
    </source>
</evidence>
<evidence type="ECO:0000256" key="12">
    <source>
        <dbReference type="ARBA" id="ARBA00023235"/>
    </source>
</evidence>
<reference evidence="15 16" key="1">
    <citation type="submission" date="2019-05" db="EMBL/GenBank/DDBJ databases">
        <title>Another draft genome of Portunus trituberculatus and its Hox gene families provides insights of decapod evolution.</title>
        <authorList>
            <person name="Jeong J.-H."/>
            <person name="Song I."/>
            <person name="Kim S."/>
            <person name="Choi T."/>
            <person name="Kim D."/>
            <person name="Ryu S."/>
            <person name="Kim W."/>
        </authorList>
    </citation>
    <scope>NUCLEOTIDE SEQUENCE [LARGE SCALE GENOMIC DNA]</scope>
    <source>
        <tissue evidence="15">Muscle</tissue>
    </source>
</reference>
<evidence type="ECO:0000256" key="5">
    <source>
        <dbReference type="ARBA" id="ARBA00011738"/>
    </source>
</evidence>
<dbReference type="OrthoDB" id="6715177at2759"/>
<dbReference type="AlphaFoldDB" id="A0A5B7DRA1"/>
<dbReference type="GO" id="GO:0046166">
    <property type="term" value="P:glyceraldehyde-3-phosphate biosynthetic process"/>
    <property type="evidence" value="ECO:0007669"/>
    <property type="project" value="TreeGrafter"/>
</dbReference>
<dbReference type="Pfam" id="PF00121">
    <property type="entry name" value="TIM"/>
    <property type="match status" value="1"/>
</dbReference>
<keyword evidence="12 13" id="KW-0413">Isomerase</keyword>
<evidence type="ECO:0000256" key="1">
    <source>
        <dbReference type="ARBA" id="ARBA00000474"/>
    </source>
</evidence>
<dbReference type="UniPathway" id="UPA00138"/>
<dbReference type="CDD" id="cd00311">
    <property type="entry name" value="TIM"/>
    <property type="match status" value="1"/>
</dbReference>
<dbReference type="GO" id="GO:0006094">
    <property type="term" value="P:gluconeogenesis"/>
    <property type="evidence" value="ECO:0007669"/>
    <property type="project" value="UniProtKB-UniPathway"/>
</dbReference>
<dbReference type="EMBL" id="VSRR010001225">
    <property type="protein sequence ID" value="MPC23574.1"/>
    <property type="molecule type" value="Genomic_DNA"/>
</dbReference>
<dbReference type="FunFam" id="3.20.20.70:FF:000025">
    <property type="entry name" value="Triosephosphate isomerase"/>
    <property type="match status" value="1"/>
</dbReference>
<dbReference type="PROSITE" id="PS00171">
    <property type="entry name" value="TIM_1"/>
    <property type="match status" value="1"/>
</dbReference>
<name>A0A5B7DRA1_PORTR</name>
<evidence type="ECO:0000256" key="11">
    <source>
        <dbReference type="ARBA" id="ARBA00023152"/>
    </source>
</evidence>
<dbReference type="GO" id="GO:0005829">
    <property type="term" value="C:cytosol"/>
    <property type="evidence" value="ECO:0007669"/>
    <property type="project" value="TreeGrafter"/>
</dbReference>
<comment type="similarity">
    <text evidence="4 13">Belongs to the triosephosphate isomerase family.</text>
</comment>
<dbReference type="GO" id="GO:0006096">
    <property type="term" value="P:glycolytic process"/>
    <property type="evidence" value="ECO:0007669"/>
    <property type="project" value="UniProtKB-UniPathway"/>
</dbReference>
<feature type="region of interest" description="Disordered" evidence="14">
    <location>
        <begin position="1"/>
        <end position="40"/>
    </location>
</feature>
<dbReference type="UniPathway" id="UPA00109">
    <property type="reaction ID" value="UER00189"/>
</dbReference>
<dbReference type="InterPro" id="IPR013785">
    <property type="entry name" value="Aldolase_TIM"/>
</dbReference>
<dbReference type="GO" id="GO:0019863">
    <property type="term" value="F:IgE binding"/>
    <property type="evidence" value="ECO:0007669"/>
    <property type="project" value="UniProtKB-KW"/>
</dbReference>
<feature type="compositionally biased region" description="Low complexity" evidence="14">
    <location>
        <begin position="18"/>
        <end position="28"/>
    </location>
</feature>
<dbReference type="InterPro" id="IPR022896">
    <property type="entry name" value="TrioseP_Isoase_bac/euk"/>
</dbReference>
<dbReference type="PROSITE" id="PS51440">
    <property type="entry name" value="TIM_2"/>
    <property type="match status" value="1"/>
</dbReference>
<dbReference type="InterPro" id="IPR000652">
    <property type="entry name" value="Triosephosphate_isomerase"/>
</dbReference>